<sequence length="426" mass="49476">MLVDSLLKLCSKKAAKYLLEDRYKHLDFTLQPPLSDQVFREVSLKDKNYSDIITQETGVKLNLTKFTHFPYKVTLKAIESLHLHDLESLVLGRSGFSDLLEYIIITEERSYVDIVRLLKTCLTENSRKNLKHLELGFCNFYPDGWIESIGELVPNLLSFKCDVFPKKVDKAFPNLVHLSFRDDSAISENFDEIGRLKNLQTLCIPWRLFSSPEQLKGILELPNLRVLDISSATGFYENLLLCDGKFQNLKHLDCYGSVDLTETVLRTIVERNPSLEEIIAHDTDSEFVDFSDLGIKVSNLATVSSTMDSLDYIMHYNYRYLWWEETTKDCFERLKERLENGMAGLFDEDVFLELMMKAFHRGTEEVTQCLIAFFKHLFPGKSIKEVLRHLDAQPKTPVLAKQRWAAQIVSYYYEDMGKKRRLKDPF</sequence>
<name>A0A1I7TUJ0_9PELO</name>
<dbReference type="PANTHER" id="PTHR12904">
    <property type="match status" value="1"/>
</dbReference>
<evidence type="ECO:0000313" key="1">
    <source>
        <dbReference type="Proteomes" id="UP000095282"/>
    </source>
</evidence>
<dbReference type="InterPro" id="IPR032675">
    <property type="entry name" value="LRR_dom_sf"/>
</dbReference>
<dbReference type="Proteomes" id="UP000095282">
    <property type="component" value="Unplaced"/>
</dbReference>
<dbReference type="SUPFAM" id="SSF52047">
    <property type="entry name" value="RNI-like"/>
    <property type="match status" value="1"/>
</dbReference>
<accession>A0A1I7TUJ0</accession>
<dbReference type="Gene3D" id="3.80.10.10">
    <property type="entry name" value="Ribonuclease Inhibitor"/>
    <property type="match status" value="1"/>
</dbReference>
<proteinExistence type="predicted"/>
<dbReference type="GO" id="GO:0031462">
    <property type="term" value="C:Cul2-RING ubiquitin ligase complex"/>
    <property type="evidence" value="ECO:0007669"/>
    <property type="project" value="TreeGrafter"/>
</dbReference>
<protein>
    <submittedName>
        <fullName evidence="2">F-box domain-containing protein</fullName>
    </submittedName>
</protein>
<dbReference type="PANTHER" id="PTHR12904:SF28">
    <property type="entry name" value="ATP SYNTHASE SUBUNIT ALPHA-RELATED"/>
    <property type="match status" value="1"/>
</dbReference>
<dbReference type="STRING" id="1561998.A0A1I7TUJ0"/>
<dbReference type="InterPro" id="IPR051341">
    <property type="entry name" value="Zyg-11_UBL_adapter"/>
</dbReference>
<keyword evidence="1" id="KW-1185">Reference proteome</keyword>
<reference evidence="2" key="1">
    <citation type="submission" date="2016-11" db="UniProtKB">
        <authorList>
            <consortium name="WormBaseParasite"/>
        </authorList>
    </citation>
    <scope>IDENTIFICATION</scope>
</reference>
<organism evidence="1 2">
    <name type="scientific">Caenorhabditis tropicalis</name>
    <dbReference type="NCBI Taxonomy" id="1561998"/>
    <lineage>
        <taxon>Eukaryota</taxon>
        <taxon>Metazoa</taxon>
        <taxon>Ecdysozoa</taxon>
        <taxon>Nematoda</taxon>
        <taxon>Chromadorea</taxon>
        <taxon>Rhabditida</taxon>
        <taxon>Rhabditina</taxon>
        <taxon>Rhabditomorpha</taxon>
        <taxon>Rhabditoidea</taxon>
        <taxon>Rhabditidae</taxon>
        <taxon>Peloderinae</taxon>
        <taxon>Caenorhabditis</taxon>
    </lineage>
</organism>
<dbReference type="eggNOG" id="KOG3665">
    <property type="taxonomic scope" value="Eukaryota"/>
</dbReference>
<evidence type="ECO:0000313" key="2">
    <source>
        <dbReference type="WBParaSite" id="Csp11.Scaffold629.g11923.t1"/>
    </source>
</evidence>
<dbReference type="AlphaFoldDB" id="A0A1I7TUJ0"/>
<dbReference type="WBParaSite" id="Csp11.Scaffold629.g11923.t1">
    <property type="protein sequence ID" value="Csp11.Scaffold629.g11923.t1"/>
    <property type="gene ID" value="Csp11.Scaffold629.g11923"/>
</dbReference>